<name>A0A838BV62_9HYPH</name>
<evidence type="ECO:0000313" key="1">
    <source>
        <dbReference type="EMBL" id="MBA1159427.1"/>
    </source>
</evidence>
<comment type="caution">
    <text evidence="1">The sequence shown here is derived from an EMBL/GenBank/DDBJ whole genome shotgun (WGS) entry which is preliminary data.</text>
</comment>
<dbReference type="AlphaFoldDB" id="A0A838BV62"/>
<reference evidence="1 2" key="1">
    <citation type="submission" date="2020-07" db="EMBL/GenBank/DDBJ databases">
        <title>Draft genome and description of Microvirga mediterraneensis Marseille-Q2068 sp. nov.</title>
        <authorList>
            <person name="Boxberger M."/>
        </authorList>
    </citation>
    <scope>NUCLEOTIDE SEQUENCE [LARGE SCALE GENOMIC DNA]</scope>
    <source>
        <strain evidence="1 2">Marseille-Q2068</strain>
    </source>
</reference>
<keyword evidence="2" id="KW-1185">Reference proteome</keyword>
<evidence type="ECO:0008006" key="3">
    <source>
        <dbReference type="Google" id="ProtNLM"/>
    </source>
</evidence>
<evidence type="ECO:0000313" key="2">
    <source>
        <dbReference type="Proteomes" id="UP000572984"/>
    </source>
</evidence>
<dbReference type="EMBL" id="JACDXJ010000008">
    <property type="protein sequence ID" value="MBA1159427.1"/>
    <property type="molecule type" value="Genomic_DNA"/>
</dbReference>
<gene>
    <name evidence="1" type="ORF">H0S73_25450</name>
</gene>
<sequence>MKQLTPLERELLHSLKAVSDAYQRDTIALQELLRQAVSASEQQQARIDLLEQRLSMSEAFTKGLSDQLGKLSGHLDRILKP</sequence>
<dbReference type="Proteomes" id="UP000572984">
    <property type="component" value="Unassembled WGS sequence"/>
</dbReference>
<proteinExistence type="predicted"/>
<protein>
    <recommendedName>
        <fullName evidence="3">Mobilization protein</fullName>
    </recommendedName>
</protein>
<accession>A0A838BV62</accession>
<organism evidence="1 2">
    <name type="scientific">Microvirga mediterraneensis</name>
    <dbReference type="NCBI Taxonomy" id="2754695"/>
    <lineage>
        <taxon>Bacteria</taxon>
        <taxon>Pseudomonadati</taxon>
        <taxon>Pseudomonadota</taxon>
        <taxon>Alphaproteobacteria</taxon>
        <taxon>Hyphomicrobiales</taxon>
        <taxon>Methylobacteriaceae</taxon>
        <taxon>Microvirga</taxon>
    </lineage>
</organism>
<dbReference type="RefSeq" id="WP_181055015.1">
    <property type="nucleotide sequence ID" value="NZ_JACDXJ010000008.1"/>
</dbReference>